<gene>
    <name evidence="1" type="ORF">PSTT_06744</name>
</gene>
<evidence type="ECO:0000313" key="1">
    <source>
        <dbReference type="EMBL" id="POW09574.1"/>
    </source>
</evidence>
<reference evidence="1" key="1">
    <citation type="submission" date="2017-12" db="EMBL/GenBank/DDBJ databases">
        <title>Gene loss provides genomic basis for host adaptation in cereal stripe rust fungi.</title>
        <authorList>
            <person name="Xia C."/>
        </authorList>
    </citation>
    <scope>NUCLEOTIDE SEQUENCE [LARGE SCALE GENOMIC DNA]</scope>
    <source>
        <strain evidence="1">93-210</strain>
    </source>
</reference>
<sequence>MDFKSTPTLPDVDPFNKPPRLIVCLTCNGAMLLCLIETGAEVNLMRQATAQKIGLHLQNLLKPTTINLAMENDATAPIILNRSLNCESTGHKILNHRLLDSKPTSVATVTTSSPAPY</sequence>
<dbReference type="SUPFAM" id="SSF50630">
    <property type="entry name" value="Acid proteases"/>
    <property type="match status" value="1"/>
</dbReference>
<dbReference type="Gene3D" id="2.40.70.10">
    <property type="entry name" value="Acid Proteases"/>
    <property type="match status" value="1"/>
</dbReference>
<evidence type="ECO:0008006" key="3">
    <source>
        <dbReference type="Google" id="ProtNLM"/>
    </source>
</evidence>
<dbReference type="EMBL" id="PKSL01000054">
    <property type="protein sequence ID" value="POW09574.1"/>
    <property type="molecule type" value="Genomic_DNA"/>
</dbReference>
<name>A0A2S4VJ45_9BASI</name>
<evidence type="ECO:0000313" key="2">
    <source>
        <dbReference type="Proteomes" id="UP000239156"/>
    </source>
</evidence>
<dbReference type="Proteomes" id="UP000239156">
    <property type="component" value="Unassembled WGS sequence"/>
</dbReference>
<comment type="caution">
    <text evidence="1">The sequence shown here is derived from an EMBL/GenBank/DDBJ whole genome shotgun (WGS) entry which is preliminary data.</text>
</comment>
<proteinExistence type="predicted"/>
<organism evidence="1 2">
    <name type="scientific">Puccinia striiformis</name>
    <dbReference type="NCBI Taxonomy" id="27350"/>
    <lineage>
        <taxon>Eukaryota</taxon>
        <taxon>Fungi</taxon>
        <taxon>Dikarya</taxon>
        <taxon>Basidiomycota</taxon>
        <taxon>Pucciniomycotina</taxon>
        <taxon>Pucciniomycetes</taxon>
        <taxon>Pucciniales</taxon>
        <taxon>Pucciniaceae</taxon>
        <taxon>Puccinia</taxon>
    </lineage>
</organism>
<dbReference type="VEuPathDB" id="FungiDB:PSTT_06744"/>
<accession>A0A2S4VJ45</accession>
<dbReference type="InterPro" id="IPR021109">
    <property type="entry name" value="Peptidase_aspartic_dom_sf"/>
</dbReference>
<dbReference type="AlphaFoldDB" id="A0A2S4VJ45"/>
<protein>
    <recommendedName>
        <fullName evidence="3">Peptidase A2 domain-containing protein</fullName>
    </recommendedName>
</protein>
<keyword evidence="2" id="KW-1185">Reference proteome</keyword>